<accession>A0ABV4DBC3</accession>
<evidence type="ECO:0000313" key="5">
    <source>
        <dbReference type="Proteomes" id="UP001565242"/>
    </source>
</evidence>
<dbReference type="RefSeq" id="WP_369918103.1">
    <property type="nucleotide sequence ID" value="NZ_JBCLSQ010000010.1"/>
</dbReference>
<proteinExistence type="predicted"/>
<evidence type="ECO:0008006" key="6">
    <source>
        <dbReference type="Google" id="ProtNLM"/>
    </source>
</evidence>
<comment type="caution">
    <text evidence="4">The sequence shown here is derived from an EMBL/GenBank/DDBJ whole genome shotgun (WGS) entry which is preliminary data.</text>
</comment>
<evidence type="ECO:0000256" key="3">
    <source>
        <dbReference type="SAM" id="SignalP"/>
    </source>
</evidence>
<protein>
    <recommendedName>
        <fullName evidence="6">DUF5067 domain-containing protein</fullName>
    </recommendedName>
</protein>
<feature type="signal peptide" evidence="3">
    <location>
        <begin position="1"/>
        <end position="25"/>
    </location>
</feature>
<sequence length="192" mass="21485">MIKVKKKIIVGTAFTLLLVVGTSAAYTFLSSNEEQAEIQPQKSEEKPEEAEKEVQQSEENLKDEQLIYTNSAHQISGEKQDIKVQDWKVIDDSSGEQVLKVTFTFNNKTDQTIDLRDFAQDRISLAQVLDNKNSQVIEMDTNDLKGKKVHKKEGTTGVIYGKVLKDAPKIAFVFGMNRKAGETYTGGLTLNI</sequence>
<dbReference type="Proteomes" id="UP001565242">
    <property type="component" value="Unassembled WGS sequence"/>
</dbReference>
<keyword evidence="1 3" id="KW-0732">Signal</keyword>
<evidence type="ECO:0000256" key="1">
    <source>
        <dbReference type="ARBA" id="ARBA00022729"/>
    </source>
</evidence>
<name>A0ABV4DBC3_9LACT</name>
<reference evidence="4 5" key="1">
    <citation type="submission" date="2024-03" db="EMBL/GenBank/DDBJ databases">
        <title>Mouse gut bacterial collection (mGBC) of GemPharmatech.</title>
        <authorList>
            <person name="He Y."/>
            <person name="Dong L."/>
            <person name="Wu D."/>
            <person name="Gao X."/>
            <person name="Lin Z."/>
        </authorList>
    </citation>
    <scope>NUCLEOTIDE SEQUENCE [LARGE SCALE GENOMIC DNA]</scope>
    <source>
        <strain evidence="4 5">20-218</strain>
    </source>
</reference>
<evidence type="ECO:0000313" key="4">
    <source>
        <dbReference type="EMBL" id="MEY8537852.1"/>
    </source>
</evidence>
<evidence type="ECO:0000256" key="2">
    <source>
        <dbReference type="SAM" id="MobiDB-lite"/>
    </source>
</evidence>
<keyword evidence="5" id="KW-1185">Reference proteome</keyword>
<feature type="chain" id="PRO_5045532902" description="DUF5067 domain-containing protein" evidence="3">
    <location>
        <begin position="26"/>
        <end position="192"/>
    </location>
</feature>
<dbReference type="Gene3D" id="2.60.40.1240">
    <property type="match status" value="1"/>
</dbReference>
<feature type="region of interest" description="Disordered" evidence="2">
    <location>
        <begin position="36"/>
        <end position="61"/>
    </location>
</feature>
<dbReference type="InterPro" id="IPR029050">
    <property type="entry name" value="Immunoprotect_excell_Ig-like"/>
</dbReference>
<gene>
    <name evidence="4" type="ORF">AALM99_05275</name>
</gene>
<organism evidence="4 5">
    <name type="scientific">Lactococcus muris</name>
    <dbReference type="NCBI Taxonomy" id="2941330"/>
    <lineage>
        <taxon>Bacteria</taxon>
        <taxon>Bacillati</taxon>
        <taxon>Bacillota</taxon>
        <taxon>Bacilli</taxon>
        <taxon>Lactobacillales</taxon>
        <taxon>Streptococcaceae</taxon>
        <taxon>Lactococcus</taxon>
    </lineage>
</organism>
<feature type="compositionally biased region" description="Basic and acidic residues" evidence="2">
    <location>
        <begin position="52"/>
        <end position="61"/>
    </location>
</feature>
<dbReference type="EMBL" id="JBCLSQ010000010">
    <property type="protein sequence ID" value="MEY8537852.1"/>
    <property type="molecule type" value="Genomic_DNA"/>
</dbReference>